<dbReference type="PANTHER" id="PTHR45866">
    <property type="entry name" value="DNA GYRASE/TOPOISOMERASE SUBUNIT B"/>
    <property type="match status" value="1"/>
</dbReference>
<organism evidence="13 14">
    <name type="scientific">Amycolatopsis carbonis</name>
    <dbReference type="NCBI Taxonomy" id="715471"/>
    <lineage>
        <taxon>Bacteria</taxon>
        <taxon>Bacillati</taxon>
        <taxon>Actinomycetota</taxon>
        <taxon>Actinomycetes</taxon>
        <taxon>Pseudonocardiales</taxon>
        <taxon>Pseudonocardiaceae</taxon>
        <taxon>Amycolatopsis</taxon>
    </lineage>
</organism>
<dbReference type="FunFam" id="3.40.50.670:FF:000001">
    <property type="entry name" value="DNA topoisomerase 2"/>
    <property type="match status" value="1"/>
</dbReference>
<proteinExistence type="inferred from homology"/>
<dbReference type="KEGG" id="acab:QRX50_01050"/>
<comment type="catalytic activity">
    <reaction evidence="1">
        <text>ATP-dependent breakage, passage and rejoining of double-stranded DNA.</text>
        <dbReference type="EC" id="5.6.2.2"/>
    </reaction>
</comment>
<evidence type="ECO:0000256" key="11">
    <source>
        <dbReference type="ARBA" id="ARBA00023235"/>
    </source>
</evidence>
<dbReference type="Pfam" id="PF02518">
    <property type="entry name" value="HATPase_c"/>
    <property type="match status" value="1"/>
</dbReference>
<keyword evidence="10" id="KW-0238">DNA-binding</keyword>
<protein>
    <recommendedName>
        <fullName evidence="4">DNA topoisomerase (ATP-hydrolyzing)</fullName>
        <ecNumber evidence="4">5.6.2.2</ecNumber>
    </recommendedName>
</protein>
<dbReference type="EMBL" id="CP127294">
    <property type="protein sequence ID" value="WIX79436.1"/>
    <property type="molecule type" value="Genomic_DNA"/>
</dbReference>
<dbReference type="InterPro" id="IPR014721">
    <property type="entry name" value="Ribsml_uS5_D2-typ_fold_subgr"/>
</dbReference>
<dbReference type="SMART" id="SM00433">
    <property type="entry name" value="TOP2c"/>
    <property type="match status" value="1"/>
</dbReference>
<evidence type="ECO:0000256" key="1">
    <source>
        <dbReference type="ARBA" id="ARBA00000185"/>
    </source>
</evidence>
<evidence type="ECO:0000256" key="5">
    <source>
        <dbReference type="ARBA" id="ARBA00022723"/>
    </source>
</evidence>
<dbReference type="SUPFAM" id="SSF54211">
    <property type="entry name" value="Ribosomal protein S5 domain 2-like"/>
    <property type="match status" value="1"/>
</dbReference>
<evidence type="ECO:0000256" key="9">
    <source>
        <dbReference type="ARBA" id="ARBA00023029"/>
    </source>
</evidence>
<dbReference type="Proteomes" id="UP001236014">
    <property type="component" value="Chromosome"/>
</dbReference>
<evidence type="ECO:0000259" key="12">
    <source>
        <dbReference type="PROSITE" id="PS50880"/>
    </source>
</evidence>
<dbReference type="Pfam" id="PF01751">
    <property type="entry name" value="Toprim"/>
    <property type="match status" value="1"/>
</dbReference>
<dbReference type="InterPro" id="IPR018522">
    <property type="entry name" value="TopoIIA_CS"/>
</dbReference>
<keyword evidence="7" id="KW-0067">ATP-binding</keyword>
<comment type="similarity">
    <text evidence="3">Belongs to the type II topoisomerase GyrB family.</text>
</comment>
<dbReference type="Pfam" id="PF00204">
    <property type="entry name" value="DNA_gyraseB"/>
    <property type="match status" value="1"/>
</dbReference>
<dbReference type="Gene3D" id="3.30.565.10">
    <property type="entry name" value="Histidine kinase-like ATPase, C-terminal domain"/>
    <property type="match status" value="1"/>
</dbReference>
<evidence type="ECO:0000256" key="6">
    <source>
        <dbReference type="ARBA" id="ARBA00022741"/>
    </source>
</evidence>
<dbReference type="GO" id="GO:0006265">
    <property type="term" value="P:DNA topological change"/>
    <property type="evidence" value="ECO:0007669"/>
    <property type="project" value="InterPro"/>
</dbReference>
<dbReference type="PROSITE" id="PS00177">
    <property type="entry name" value="TOPOISOMERASE_II"/>
    <property type="match status" value="1"/>
</dbReference>
<evidence type="ECO:0000256" key="10">
    <source>
        <dbReference type="ARBA" id="ARBA00023125"/>
    </source>
</evidence>
<dbReference type="InterPro" id="IPR020568">
    <property type="entry name" value="Ribosomal_Su5_D2-typ_SF"/>
</dbReference>
<dbReference type="PROSITE" id="PS50880">
    <property type="entry name" value="TOPRIM"/>
    <property type="match status" value="1"/>
</dbReference>
<evidence type="ECO:0000256" key="7">
    <source>
        <dbReference type="ARBA" id="ARBA00022840"/>
    </source>
</evidence>
<dbReference type="InterPro" id="IPR013506">
    <property type="entry name" value="Topo_IIA_bsu_dom2"/>
</dbReference>
<keyword evidence="14" id="KW-1185">Reference proteome</keyword>
<keyword evidence="6" id="KW-0547">Nucleotide-binding</keyword>
<dbReference type="SUPFAM" id="SSF56719">
    <property type="entry name" value="Type II DNA topoisomerase"/>
    <property type="match status" value="1"/>
</dbReference>
<dbReference type="GO" id="GO:0046872">
    <property type="term" value="F:metal ion binding"/>
    <property type="evidence" value="ECO:0007669"/>
    <property type="project" value="UniProtKB-KW"/>
</dbReference>
<dbReference type="GO" id="GO:0034335">
    <property type="term" value="F:DNA negative supercoiling activity"/>
    <property type="evidence" value="ECO:0007669"/>
    <property type="project" value="UniProtKB-ARBA"/>
</dbReference>
<dbReference type="SMART" id="SM00387">
    <property type="entry name" value="HATPase_c"/>
    <property type="match status" value="1"/>
</dbReference>
<name>A0A9Y2MUY7_9PSEU</name>
<dbReference type="RefSeq" id="WP_285970125.1">
    <property type="nucleotide sequence ID" value="NZ_CP127294.1"/>
</dbReference>
<dbReference type="Pfam" id="PF00986">
    <property type="entry name" value="DNA_gyraseB_C"/>
    <property type="match status" value="1"/>
</dbReference>
<dbReference type="GO" id="GO:0003677">
    <property type="term" value="F:DNA binding"/>
    <property type="evidence" value="ECO:0007669"/>
    <property type="project" value="UniProtKB-KW"/>
</dbReference>
<dbReference type="AlphaFoldDB" id="A0A9Y2MUY7"/>
<dbReference type="CDD" id="cd00822">
    <property type="entry name" value="TopoII_Trans_DNA_gyrase"/>
    <property type="match status" value="1"/>
</dbReference>
<dbReference type="InterPro" id="IPR000565">
    <property type="entry name" value="Topo_IIA_B"/>
</dbReference>
<dbReference type="InterPro" id="IPR013760">
    <property type="entry name" value="Topo_IIA-like_dom_sf"/>
</dbReference>
<accession>A0A9Y2MUY7</accession>
<dbReference type="SUPFAM" id="SSF55874">
    <property type="entry name" value="ATPase domain of HSP90 chaperone/DNA topoisomerase II/histidine kinase"/>
    <property type="match status" value="1"/>
</dbReference>
<evidence type="ECO:0000256" key="8">
    <source>
        <dbReference type="ARBA" id="ARBA00022842"/>
    </source>
</evidence>
<evidence type="ECO:0000313" key="14">
    <source>
        <dbReference type="Proteomes" id="UP001236014"/>
    </source>
</evidence>
<dbReference type="InterPro" id="IPR013759">
    <property type="entry name" value="Topo_IIA_B_C"/>
</dbReference>
<dbReference type="InterPro" id="IPR036890">
    <property type="entry name" value="HATPase_C_sf"/>
</dbReference>
<evidence type="ECO:0000256" key="3">
    <source>
        <dbReference type="ARBA" id="ARBA00010708"/>
    </source>
</evidence>
<evidence type="ECO:0000256" key="4">
    <source>
        <dbReference type="ARBA" id="ARBA00012895"/>
    </source>
</evidence>
<dbReference type="InterPro" id="IPR002288">
    <property type="entry name" value="DNA_gyrase_B_C"/>
</dbReference>
<dbReference type="PRINTS" id="PR00418">
    <property type="entry name" value="TPI2FAMILY"/>
</dbReference>
<dbReference type="EC" id="5.6.2.2" evidence="4"/>
<comment type="cofactor">
    <cofactor evidence="2">
        <name>Mg(2+)</name>
        <dbReference type="ChEBI" id="CHEBI:18420"/>
    </cofactor>
</comment>
<keyword evidence="11 13" id="KW-0413">Isomerase</keyword>
<reference evidence="13 14" key="1">
    <citation type="submission" date="2023-06" db="EMBL/GenBank/DDBJ databases">
        <authorList>
            <person name="Oyuntsetseg B."/>
            <person name="Kim S.B."/>
        </authorList>
    </citation>
    <scope>NUCLEOTIDE SEQUENCE [LARGE SCALE GENOMIC DNA]</scope>
    <source>
        <strain evidence="13 14">2-15</strain>
    </source>
</reference>
<dbReference type="GO" id="GO:0005524">
    <property type="term" value="F:ATP binding"/>
    <property type="evidence" value="ECO:0007669"/>
    <property type="project" value="UniProtKB-KW"/>
</dbReference>
<dbReference type="PRINTS" id="PR01159">
    <property type="entry name" value="DNAGYRASEB"/>
</dbReference>
<dbReference type="Gene3D" id="3.40.50.670">
    <property type="match status" value="1"/>
</dbReference>
<keyword evidence="8" id="KW-0460">Magnesium</keyword>
<dbReference type="PANTHER" id="PTHR45866:SF1">
    <property type="entry name" value="DNA GYRASE SUBUNIT B, MITOCHONDRIAL"/>
    <property type="match status" value="1"/>
</dbReference>
<evidence type="ECO:0000256" key="2">
    <source>
        <dbReference type="ARBA" id="ARBA00001946"/>
    </source>
</evidence>
<dbReference type="CDD" id="cd16928">
    <property type="entry name" value="HATPase_GyrB-like"/>
    <property type="match status" value="1"/>
</dbReference>
<dbReference type="InterPro" id="IPR006171">
    <property type="entry name" value="TOPRIM_dom"/>
</dbReference>
<evidence type="ECO:0000313" key="13">
    <source>
        <dbReference type="EMBL" id="WIX79436.1"/>
    </source>
</evidence>
<dbReference type="InterPro" id="IPR003594">
    <property type="entry name" value="HATPase_dom"/>
</dbReference>
<sequence length="683" mass="74555">MTAETLYGADDLTHLEGLEAVRKRPGMYIGSTDSRGINHLFSEIIDNSTDEGVAGHATRVVVTIHADGSVQVDDDGRGIPTGVHAKSGLSGVELVLTRLHAGGKFGGSGYKTSGGLHGVGASAVNALSHRFDVTVKQDGKVHQMSFAHGVPGTFDAPGPKAKFTRHSGLNLVGKMKRGERSGTSIRYWYDARYFETGASLDVEGVRAKLRNTAFLVPGVTYVLRTAIEDTINEETFHYPHGLVDMVDFLTPSGEKPVCGTLVITGEGTYKENAADANGVMQSNVERLAEVEVALRWGTGYERTVECFTNTIRNVHGGTHRRGFDRAVTRALQDAIGKTRGLLKPKEDPPTLEDVLEGMTAVIHVRLPEPQFTSQTKDELSTAGITRVIQGIVDKHVKAWVDDRKTKSEAKVVLQKVVDAARVRLTQKQQKDAARRKTALEGAAMPPKLVDCRTTGVSRSELFLVEGDSALGSARMARVSEYQALLPLRGKILNVQKASLGDTLKNAEIASIVQVLGAGTGRTFDLTTMRYGRVILMADADVDGSHIRTLLITLFAKYMRPVIEDGRLYAAMPPLHKLVTKGRNPETHFTFTQREMETKFAELEKAGKSIVTPVPRFKGLGEMDADELWETTMNPSTRSVRRITMDDAEAAESALELLMGEKVEPRRNWLVASSDRVDRDAIDV</sequence>
<feature type="domain" description="Toprim" evidence="12">
    <location>
        <begin position="459"/>
        <end position="573"/>
    </location>
</feature>
<gene>
    <name evidence="13" type="ORF">QRX50_01050</name>
</gene>
<keyword evidence="5" id="KW-0479">Metal-binding</keyword>
<keyword evidence="9" id="KW-0799">Topoisomerase</keyword>
<dbReference type="Gene3D" id="3.30.230.10">
    <property type="match status" value="1"/>
</dbReference>
<dbReference type="InterPro" id="IPR001241">
    <property type="entry name" value="Topo_IIA"/>
</dbReference>